<feature type="region of interest" description="Disordered" evidence="1">
    <location>
        <begin position="146"/>
        <end position="166"/>
    </location>
</feature>
<sequence length="1249" mass="131468">MNILALSPLATNTQKTVMETIMKPLSYARRGARWLMAAGIAVAMLTPVQVFAEDAAPITPELRLDLDNSRVVNPRPDRIVPFFTKKGTQRGCDYVVYSLSFGLRGDPQGFADPGLAARLNKLKLDFKDQLPHGLEIVNVNVAGDGTDSSGGPLPGATISTSANPNDTADVSDFRISASDLDGVGAPNERVITFQITAKIDHAAFPSPTIVDNQGMIKVTAGPGTGTIIPSQDPSKPDDGDFKTGEKTSIKIDVTKCNPPPPPPGKECFKVERGTVDCVPGGGAFIYHMPVGPEMGGKWVQVSTTTPGITIIPDTQLVPAGGGVLNWKIVGASPGDVIHLIVTGIETYAGPKEGWGLCCTQTIDIVIPRDQRCPPRDKEPDLKVEKRADVPRCTMAGGCDFTIRVTNVGTAPYNGKIVLNEVTMPAGSTLSSGPNPPWVCVPGTTPMTCTYPVTTLNPGAFVDLKLGFKPAGGWQGGALRNCAAYNYAASGKPLFGSQSNDRGCASIPICRRGDRDRDCQPPVEKKVDLILKKRARIPVCTADGICYFVIDVINNGSATYNGPLTVIDSYPGGTPASSTFGPSPPWTCGPNGPGQFRCDNAGISLPPGASTPIVVKAVMPAGYQSDSVENCAEVKPIPGETDLTNNKACAKERFRHPNGGKPTLRITKVCNGSLAGAAVVSCRITVSSLGTAAPTGPVRVNDAATLVAGGAPVQIQTVTPDGAEWACGPVPANALSCQIPGAVMTPGTSRHFDVTVSANGEFENCVRGSYGPAPGDDVVYPIGQACAKGGGPSTIRVEKTGDRECRLGQPCSFDITITNDGTSPFSGPVRIGDAIGVEGLGRLDGVAITSIDPPFGCSPEPATLPASCIANLSLGAGESQSHHVTVIIPDDGRLANLQGNVSGQNCVGVLSPDTRVQGGGDVLGGDQTNVQGDRGKAYACHPFTITHEATKECSAGFVMNDAGRCVCPEGTTFRNGQCTGGGTNVLPTPPPPKRCVLLEGQIRTEDGRCVCPRGTKLENAKCVRTDKPEQCTIRGQIHDAYGDCVCPRGTEVRNGACRPIQPKPQQCRIPGQIRNADGDCVCPQGTEVRNGACRPMRPKPEQCTIRGQVHDANGDCVCPRGTEVQGNACRRKQPTVQPCDIRGQVHNKRGECVCPRGTQVIDGACRKPQVECAPGSQMINGQCQPIIKRRCPVGTVGRYPNCVPIRRQPGVEINPNLLNPNILQLLPRRTPQVQQQQLDPATNNIQNFKP</sequence>
<dbReference type="EMBL" id="FMXM01000003">
    <property type="protein sequence ID" value="SDA50045.1"/>
    <property type="molecule type" value="Genomic_DNA"/>
</dbReference>
<feature type="region of interest" description="Disordered" evidence="1">
    <location>
        <begin position="222"/>
        <end position="241"/>
    </location>
</feature>
<evidence type="ECO:0000313" key="3">
    <source>
        <dbReference type="EMBL" id="SDA50045.1"/>
    </source>
</evidence>
<feature type="domain" description="DUF7929" evidence="2">
    <location>
        <begin position="80"/>
        <end position="254"/>
    </location>
</feature>
<proteinExistence type="predicted"/>
<gene>
    <name evidence="3" type="ORF">SAMN02927914_00853</name>
</gene>
<dbReference type="InterPro" id="IPR057689">
    <property type="entry name" value="DUF7929"/>
</dbReference>
<reference evidence="3 4" key="1">
    <citation type="submission" date="2016-10" db="EMBL/GenBank/DDBJ databases">
        <authorList>
            <person name="de Groot N.N."/>
        </authorList>
    </citation>
    <scope>NUCLEOTIDE SEQUENCE [LARGE SCALE GENOMIC DNA]</scope>
    <source>
        <strain evidence="3 4">CGMCC 1.12097</strain>
    </source>
</reference>
<evidence type="ECO:0000256" key="1">
    <source>
        <dbReference type="SAM" id="MobiDB-lite"/>
    </source>
</evidence>
<organism evidence="3 4">
    <name type="scientific">Mesorhizobium qingshengii</name>
    <dbReference type="NCBI Taxonomy" id="1165689"/>
    <lineage>
        <taxon>Bacteria</taxon>
        <taxon>Pseudomonadati</taxon>
        <taxon>Pseudomonadota</taxon>
        <taxon>Alphaproteobacteria</taxon>
        <taxon>Hyphomicrobiales</taxon>
        <taxon>Phyllobacteriaceae</taxon>
        <taxon>Mesorhizobium</taxon>
    </lineage>
</organism>
<evidence type="ECO:0000259" key="2">
    <source>
        <dbReference type="Pfam" id="PF25551"/>
    </source>
</evidence>
<feature type="compositionally biased region" description="Polar residues" evidence="1">
    <location>
        <begin position="157"/>
        <end position="166"/>
    </location>
</feature>
<name>A0A1G5VYK7_9HYPH</name>
<dbReference type="STRING" id="1165689.SAMN02927914_00853"/>
<feature type="region of interest" description="Disordered" evidence="1">
    <location>
        <begin position="1229"/>
        <end position="1249"/>
    </location>
</feature>
<dbReference type="OrthoDB" id="8033216at2"/>
<feature type="compositionally biased region" description="Polar residues" evidence="1">
    <location>
        <begin position="1230"/>
        <end position="1249"/>
    </location>
</feature>
<accession>A0A1G5VYK7</accession>
<dbReference type="RefSeq" id="WP_091575778.1">
    <property type="nucleotide sequence ID" value="NZ_FMXM01000003.1"/>
</dbReference>
<protein>
    <recommendedName>
        <fullName evidence="2">DUF7929 domain-containing protein</fullName>
    </recommendedName>
</protein>
<dbReference type="Pfam" id="PF25551">
    <property type="entry name" value="DUF7929"/>
    <property type="match status" value="1"/>
</dbReference>
<dbReference type="AlphaFoldDB" id="A0A1G5VYK7"/>
<evidence type="ECO:0000313" key="4">
    <source>
        <dbReference type="Proteomes" id="UP000198588"/>
    </source>
</evidence>
<dbReference type="Proteomes" id="UP000198588">
    <property type="component" value="Unassembled WGS sequence"/>
</dbReference>